<organism evidence="1 2">
    <name type="scientific">Dreissena polymorpha</name>
    <name type="common">Zebra mussel</name>
    <name type="synonym">Mytilus polymorpha</name>
    <dbReference type="NCBI Taxonomy" id="45954"/>
    <lineage>
        <taxon>Eukaryota</taxon>
        <taxon>Metazoa</taxon>
        <taxon>Spiralia</taxon>
        <taxon>Lophotrochozoa</taxon>
        <taxon>Mollusca</taxon>
        <taxon>Bivalvia</taxon>
        <taxon>Autobranchia</taxon>
        <taxon>Heteroconchia</taxon>
        <taxon>Euheterodonta</taxon>
        <taxon>Imparidentia</taxon>
        <taxon>Neoheterodontei</taxon>
        <taxon>Myida</taxon>
        <taxon>Dreissenoidea</taxon>
        <taxon>Dreissenidae</taxon>
        <taxon>Dreissena</taxon>
    </lineage>
</organism>
<evidence type="ECO:0000313" key="2">
    <source>
        <dbReference type="Proteomes" id="UP000828390"/>
    </source>
</evidence>
<dbReference type="EMBL" id="JAIWYP010000009">
    <property type="protein sequence ID" value="KAH3774669.1"/>
    <property type="molecule type" value="Genomic_DNA"/>
</dbReference>
<name>A0A9D4E688_DREPO</name>
<reference evidence="1" key="1">
    <citation type="journal article" date="2019" name="bioRxiv">
        <title>The Genome of the Zebra Mussel, Dreissena polymorpha: A Resource for Invasive Species Research.</title>
        <authorList>
            <person name="McCartney M.A."/>
            <person name="Auch B."/>
            <person name="Kono T."/>
            <person name="Mallez S."/>
            <person name="Zhang Y."/>
            <person name="Obille A."/>
            <person name="Becker A."/>
            <person name="Abrahante J.E."/>
            <person name="Garbe J."/>
            <person name="Badalamenti J.P."/>
            <person name="Herman A."/>
            <person name="Mangelson H."/>
            <person name="Liachko I."/>
            <person name="Sullivan S."/>
            <person name="Sone E.D."/>
            <person name="Koren S."/>
            <person name="Silverstein K.A.T."/>
            <person name="Beckman K.B."/>
            <person name="Gohl D.M."/>
        </authorList>
    </citation>
    <scope>NUCLEOTIDE SEQUENCE</scope>
    <source>
        <strain evidence="1">Duluth1</strain>
        <tissue evidence="1">Whole animal</tissue>
    </source>
</reference>
<protein>
    <submittedName>
        <fullName evidence="1">Uncharacterized protein</fullName>
    </submittedName>
</protein>
<reference evidence="1" key="2">
    <citation type="submission" date="2020-11" db="EMBL/GenBank/DDBJ databases">
        <authorList>
            <person name="McCartney M.A."/>
            <person name="Auch B."/>
            <person name="Kono T."/>
            <person name="Mallez S."/>
            <person name="Becker A."/>
            <person name="Gohl D.M."/>
            <person name="Silverstein K.A.T."/>
            <person name="Koren S."/>
            <person name="Bechman K.B."/>
            <person name="Herman A."/>
            <person name="Abrahante J.E."/>
            <person name="Garbe J."/>
        </authorList>
    </citation>
    <scope>NUCLEOTIDE SEQUENCE</scope>
    <source>
        <strain evidence="1">Duluth1</strain>
        <tissue evidence="1">Whole animal</tissue>
    </source>
</reference>
<dbReference type="AlphaFoldDB" id="A0A9D4E688"/>
<proteinExistence type="predicted"/>
<comment type="caution">
    <text evidence="1">The sequence shown here is derived from an EMBL/GenBank/DDBJ whole genome shotgun (WGS) entry which is preliminary data.</text>
</comment>
<evidence type="ECO:0000313" key="1">
    <source>
        <dbReference type="EMBL" id="KAH3774669.1"/>
    </source>
</evidence>
<dbReference type="Proteomes" id="UP000828390">
    <property type="component" value="Unassembled WGS sequence"/>
</dbReference>
<accession>A0A9D4E688</accession>
<sequence length="106" mass="12391">MLLMTRDHKVMCELFAFEITSRVGIAISRSFRTGKIKREREHNKIAVSLIRNAFRWEALKIQSLSLDDLCKTLKVNHKETFSQTQPQLLQLDKLSIEEVCDNPAMW</sequence>
<gene>
    <name evidence="1" type="ORF">DPMN_176055</name>
</gene>
<keyword evidence="2" id="KW-1185">Reference proteome</keyword>